<evidence type="ECO:0000313" key="1">
    <source>
        <dbReference type="EMBL" id="NML30359.1"/>
    </source>
</evidence>
<keyword evidence="2" id="KW-1185">Reference proteome</keyword>
<comment type="caution">
    <text evidence="1">The sequence shown here is derived from an EMBL/GenBank/DDBJ whole genome shotgun (WGS) entry which is preliminary data.</text>
</comment>
<protein>
    <submittedName>
        <fullName evidence="1">Uncharacterized protein</fullName>
    </submittedName>
</protein>
<reference evidence="1 2" key="1">
    <citation type="submission" date="2020-04" db="EMBL/GenBank/DDBJ databases">
        <title>Paraburkholderia sp. G-4-1-8 isolated from soil.</title>
        <authorList>
            <person name="Dahal R.H."/>
        </authorList>
    </citation>
    <scope>NUCLEOTIDE SEQUENCE [LARGE SCALE GENOMIC DNA]</scope>
    <source>
        <strain evidence="1 2">G-4-1-8</strain>
    </source>
</reference>
<name>A0A7X9X2P5_9BURK</name>
<dbReference type="Proteomes" id="UP000583127">
    <property type="component" value="Unassembled WGS sequence"/>
</dbReference>
<evidence type="ECO:0000313" key="2">
    <source>
        <dbReference type="Proteomes" id="UP000583127"/>
    </source>
</evidence>
<accession>A0A7X9X2P5</accession>
<dbReference type="AlphaFoldDB" id="A0A7X9X2P5"/>
<dbReference type="EMBL" id="JABBFZ010000002">
    <property type="protein sequence ID" value="NML30359.1"/>
    <property type="molecule type" value="Genomic_DNA"/>
</dbReference>
<proteinExistence type="predicted"/>
<gene>
    <name evidence="1" type="ORF">HHL14_05895</name>
</gene>
<sequence length="112" mass="12148">MSEQLWCVHIEGPDDFIAVESEEAARREASAINAYIDSAGHDPRVPHSHAVAVEWPYGAAGHARALDEDRHDLQRMPHRQQVHNRAGGVLASVARCVKELVGVAHAGKDGDA</sequence>
<organism evidence="1 2">
    <name type="scientific">Paraburkholderia antibiotica</name>
    <dbReference type="NCBI Taxonomy" id="2728839"/>
    <lineage>
        <taxon>Bacteria</taxon>
        <taxon>Pseudomonadati</taxon>
        <taxon>Pseudomonadota</taxon>
        <taxon>Betaproteobacteria</taxon>
        <taxon>Burkholderiales</taxon>
        <taxon>Burkholderiaceae</taxon>
        <taxon>Paraburkholderia</taxon>
    </lineage>
</organism>